<name>A0ABT0XN19_9BACI</name>
<organism evidence="4 5">
    <name type="scientific">Alkalicoccobacillus plakortidis</name>
    <dbReference type="NCBI Taxonomy" id="444060"/>
    <lineage>
        <taxon>Bacteria</taxon>
        <taxon>Bacillati</taxon>
        <taxon>Bacillota</taxon>
        <taxon>Bacilli</taxon>
        <taxon>Bacillales</taxon>
        <taxon>Bacillaceae</taxon>
        <taxon>Alkalicoccobacillus</taxon>
    </lineage>
</organism>
<accession>A0ABT0XN19</accession>
<reference evidence="4" key="1">
    <citation type="submission" date="2022-06" db="EMBL/GenBank/DDBJ databases">
        <title>Alkalicoccobacillus porphyridii sp. nov., isolated from a marine red alga, Porphyridium purpureum and reclassification of Shouchella plakortidis and Shouchella gibsonii as Alkalicoccobacillus plakortidis comb. nov. and Alkalicoccobacillus gibsonii comb. nov.</title>
        <authorList>
            <person name="Kim K.H."/>
            <person name="Lee J.K."/>
            <person name="Han D.M."/>
            <person name="Baek J.H."/>
            <person name="Jeon C.O."/>
        </authorList>
    </citation>
    <scope>NUCLEOTIDE SEQUENCE</scope>
    <source>
        <strain evidence="4">DSM 19153</strain>
    </source>
</reference>
<dbReference type="EMBL" id="JAMQJY010000003">
    <property type="protein sequence ID" value="MCM2677299.1"/>
    <property type="molecule type" value="Genomic_DNA"/>
</dbReference>
<evidence type="ECO:0000256" key="1">
    <source>
        <dbReference type="ARBA" id="ARBA00022679"/>
    </source>
</evidence>
<dbReference type="InterPro" id="IPR000182">
    <property type="entry name" value="GNAT_dom"/>
</dbReference>
<dbReference type="PROSITE" id="PS51186">
    <property type="entry name" value="GNAT"/>
    <property type="match status" value="1"/>
</dbReference>
<dbReference type="InterPro" id="IPR008125">
    <property type="entry name" value="Streptothricin_AcTrfase"/>
</dbReference>
<dbReference type="InterPro" id="IPR016181">
    <property type="entry name" value="Acyl_CoA_acyltransferase"/>
</dbReference>
<evidence type="ECO:0000259" key="3">
    <source>
        <dbReference type="PROSITE" id="PS51186"/>
    </source>
</evidence>
<dbReference type="SUPFAM" id="SSF55729">
    <property type="entry name" value="Acyl-CoA N-acyltransferases (Nat)"/>
    <property type="match status" value="1"/>
</dbReference>
<dbReference type="PANTHER" id="PTHR43800:SF1">
    <property type="entry name" value="PEPTIDYL-LYSINE N-ACETYLTRANSFERASE YJAB"/>
    <property type="match status" value="1"/>
</dbReference>
<gene>
    <name evidence="4" type="ORF">NDM98_18895</name>
</gene>
<comment type="caution">
    <text evidence="4">The sequence shown here is derived from an EMBL/GenBank/DDBJ whole genome shotgun (WGS) entry which is preliminary data.</text>
</comment>
<dbReference type="Proteomes" id="UP001203665">
    <property type="component" value="Unassembled WGS sequence"/>
</dbReference>
<dbReference type="Pfam" id="PF00583">
    <property type="entry name" value="Acetyltransf_1"/>
    <property type="match status" value="1"/>
</dbReference>
<protein>
    <submittedName>
        <fullName evidence="4">GNAT family N-acetyltransferase</fullName>
    </submittedName>
</protein>
<keyword evidence="5" id="KW-1185">Reference proteome</keyword>
<keyword evidence="2" id="KW-0012">Acyltransferase</keyword>
<evidence type="ECO:0000313" key="4">
    <source>
        <dbReference type="EMBL" id="MCM2677299.1"/>
    </source>
</evidence>
<evidence type="ECO:0000256" key="2">
    <source>
        <dbReference type="ARBA" id="ARBA00023315"/>
    </source>
</evidence>
<sequence>MIIKKLQSDKEAPWDLLLSADPSKQLVQNYLDKGECYVAQQDSQIVGVIVVCPIDVHKLEIMNIAVTEDLHGQGIGKQLIRAVLEEAKEKGFHLVEVGTGNSSFDALRFYQKCGFRINSIDFDFFVRNYSEKIMENGIWCRDMVRLVYTFNT</sequence>
<keyword evidence="1" id="KW-0808">Transferase</keyword>
<feature type="domain" description="N-acetyltransferase" evidence="3">
    <location>
        <begin position="1"/>
        <end position="151"/>
    </location>
</feature>
<dbReference type="PANTHER" id="PTHR43800">
    <property type="entry name" value="PEPTIDYL-LYSINE N-ACETYLTRANSFERASE YJAB"/>
    <property type="match status" value="1"/>
</dbReference>
<dbReference type="RefSeq" id="WP_251610943.1">
    <property type="nucleotide sequence ID" value="NZ_JAMQJY010000003.1"/>
</dbReference>
<evidence type="ECO:0000313" key="5">
    <source>
        <dbReference type="Proteomes" id="UP001203665"/>
    </source>
</evidence>
<dbReference type="Gene3D" id="3.40.630.30">
    <property type="match status" value="1"/>
</dbReference>
<dbReference type="CDD" id="cd04301">
    <property type="entry name" value="NAT_SF"/>
    <property type="match status" value="1"/>
</dbReference>
<proteinExistence type="predicted"/>
<dbReference type="PRINTS" id="PR01754">
    <property type="entry name" value="SACTRNSFRASE"/>
</dbReference>